<dbReference type="AlphaFoldDB" id="A0AAV8ZD75"/>
<accession>A0AAV8ZD75</accession>
<organism evidence="1 2">
    <name type="scientific">Rhamnusium bicolor</name>
    <dbReference type="NCBI Taxonomy" id="1586634"/>
    <lineage>
        <taxon>Eukaryota</taxon>
        <taxon>Metazoa</taxon>
        <taxon>Ecdysozoa</taxon>
        <taxon>Arthropoda</taxon>
        <taxon>Hexapoda</taxon>
        <taxon>Insecta</taxon>
        <taxon>Pterygota</taxon>
        <taxon>Neoptera</taxon>
        <taxon>Endopterygota</taxon>
        <taxon>Coleoptera</taxon>
        <taxon>Polyphaga</taxon>
        <taxon>Cucujiformia</taxon>
        <taxon>Chrysomeloidea</taxon>
        <taxon>Cerambycidae</taxon>
        <taxon>Lepturinae</taxon>
        <taxon>Rhagiini</taxon>
        <taxon>Rhamnusium</taxon>
    </lineage>
</organism>
<evidence type="ECO:0000313" key="2">
    <source>
        <dbReference type="Proteomes" id="UP001162156"/>
    </source>
</evidence>
<keyword evidence="2" id="KW-1185">Reference proteome</keyword>
<dbReference type="EMBL" id="JANEYF010001620">
    <property type="protein sequence ID" value="KAJ8961309.1"/>
    <property type="molecule type" value="Genomic_DNA"/>
</dbReference>
<gene>
    <name evidence="1" type="ORF">NQ314_005958</name>
</gene>
<sequence>MCVEKRYANSPARRGIEKKNRLNVVAGKSVSCDGPSDDESHASCQVSELGTDEQNIVDQEYELEEVHEEVEYVAPTCLGDFRE</sequence>
<reference evidence="1" key="1">
    <citation type="journal article" date="2023" name="Insect Mol. Biol.">
        <title>Genome sequencing provides insights into the evolution of gene families encoding plant cell wall-degrading enzymes in longhorned beetles.</title>
        <authorList>
            <person name="Shin N.R."/>
            <person name="Okamura Y."/>
            <person name="Kirsch R."/>
            <person name="Pauchet Y."/>
        </authorList>
    </citation>
    <scope>NUCLEOTIDE SEQUENCE</scope>
    <source>
        <strain evidence="1">RBIC_L_NR</strain>
    </source>
</reference>
<name>A0AAV8ZD75_9CUCU</name>
<protein>
    <submittedName>
        <fullName evidence="1">Uncharacterized protein</fullName>
    </submittedName>
</protein>
<proteinExistence type="predicted"/>
<dbReference type="Proteomes" id="UP001162156">
    <property type="component" value="Unassembled WGS sequence"/>
</dbReference>
<evidence type="ECO:0000313" key="1">
    <source>
        <dbReference type="EMBL" id="KAJ8961309.1"/>
    </source>
</evidence>
<comment type="caution">
    <text evidence="1">The sequence shown here is derived from an EMBL/GenBank/DDBJ whole genome shotgun (WGS) entry which is preliminary data.</text>
</comment>